<sequence>MEHLRVKYPEDKFDAVLRNVRPEKPAEWRLRCYDCPMMICTTGPGTTLANFEVHIRNIKHREKVKERLGHP</sequence>
<comment type="caution">
    <text evidence="1">The sequence shown here is derived from an EMBL/GenBank/DDBJ whole genome shotgun (WGS) entry which is preliminary data.</text>
</comment>
<evidence type="ECO:0000313" key="2">
    <source>
        <dbReference type="Proteomes" id="UP000736335"/>
    </source>
</evidence>
<name>A0A9P6LDC3_9AGAM</name>
<evidence type="ECO:0000313" key="1">
    <source>
        <dbReference type="EMBL" id="KAF9793334.1"/>
    </source>
</evidence>
<keyword evidence="2" id="KW-1185">Reference proteome</keyword>
<dbReference type="OrthoDB" id="515064at2759"/>
<dbReference type="Proteomes" id="UP000736335">
    <property type="component" value="Unassembled WGS sequence"/>
</dbReference>
<dbReference type="EMBL" id="WIUZ02000001">
    <property type="protein sequence ID" value="KAF9793334.1"/>
    <property type="molecule type" value="Genomic_DNA"/>
</dbReference>
<protein>
    <submittedName>
        <fullName evidence="1">Uncharacterized protein</fullName>
    </submittedName>
</protein>
<proteinExistence type="predicted"/>
<reference evidence="1" key="1">
    <citation type="journal article" date="2020" name="Nat. Commun.">
        <title>Large-scale genome sequencing of mycorrhizal fungi provides insights into the early evolution of symbiotic traits.</title>
        <authorList>
            <person name="Miyauchi S."/>
            <person name="Kiss E."/>
            <person name="Kuo A."/>
            <person name="Drula E."/>
            <person name="Kohler A."/>
            <person name="Sanchez-Garcia M."/>
            <person name="Morin E."/>
            <person name="Andreopoulos B."/>
            <person name="Barry K.W."/>
            <person name="Bonito G."/>
            <person name="Buee M."/>
            <person name="Carver A."/>
            <person name="Chen C."/>
            <person name="Cichocki N."/>
            <person name="Clum A."/>
            <person name="Culley D."/>
            <person name="Crous P.W."/>
            <person name="Fauchery L."/>
            <person name="Girlanda M."/>
            <person name="Hayes R.D."/>
            <person name="Keri Z."/>
            <person name="LaButti K."/>
            <person name="Lipzen A."/>
            <person name="Lombard V."/>
            <person name="Magnuson J."/>
            <person name="Maillard F."/>
            <person name="Murat C."/>
            <person name="Nolan M."/>
            <person name="Ohm R.A."/>
            <person name="Pangilinan J."/>
            <person name="Pereira M.F."/>
            <person name="Perotto S."/>
            <person name="Peter M."/>
            <person name="Pfister S."/>
            <person name="Riley R."/>
            <person name="Sitrit Y."/>
            <person name="Stielow J.B."/>
            <person name="Szollosi G."/>
            <person name="Zifcakova L."/>
            <person name="Stursova M."/>
            <person name="Spatafora J.W."/>
            <person name="Tedersoo L."/>
            <person name="Vaario L.M."/>
            <person name="Yamada A."/>
            <person name="Yan M."/>
            <person name="Wang P."/>
            <person name="Xu J."/>
            <person name="Bruns T."/>
            <person name="Baldrian P."/>
            <person name="Vilgalys R."/>
            <person name="Dunand C."/>
            <person name="Henrissat B."/>
            <person name="Grigoriev I.V."/>
            <person name="Hibbett D."/>
            <person name="Nagy L.G."/>
            <person name="Martin F.M."/>
        </authorList>
    </citation>
    <scope>NUCLEOTIDE SEQUENCE</scope>
    <source>
        <strain evidence="1">UH-Tt-Lm1</strain>
    </source>
</reference>
<accession>A0A9P6LDC3</accession>
<dbReference type="AlphaFoldDB" id="A0A9P6LDC3"/>
<organism evidence="1 2">
    <name type="scientific">Thelephora terrestris</name>
    <dbReference type="NCBI Taxonomy" id="56493"/>
    <lineage>
        <taxon>Eukaryota</taxon>
        <taxon>Fungi</taxon>
        <taxon>Dikarya</taxon>
        <taxon>Basidiomycota</taxon>
        <taxon>Agaricomycotina</taxon>
        <taxon>Agaricomycetes</taxon>
        <taxon>Thelephorales</taxon>
        <taxon>Thelephoraceae</taxon>
        <taxon>Thelephora</taxon>
    </lineage>
</organism>
<reference evidence="1" key="2">
    <citation type="submission" date="2020-11" db="EMBL/GenBank/DDBJ databases">
        <authorList>
            <consortium name="DOE Joint Genome Institute"/>
            <person name="Kuo A."/>
            <person name="Miyauchi S."/>
            <person name="Kiss E."/>
            <person name="Drula E."/>
            <person name="Kohler A."/>
            <person name="Sanchez-Garcia M."/>
            <person name="Andreopoulos B."/>
            <person name="Barry K.W."/>
            <person name="Bonito G."/>
            <person name="Buee M."/>
            <person name="Carver A."/>
            <person name="Chen C."/>
            <person name="Cichocki N."/>
            <person name="Clum A."/>
            <person name="Culley D."/>
            <person name="Crous P.W."/>
            <person name="Fauchery L."/>
            <person name="Girlanda M."/>
            <person name="Hayes R."/>
            <person name="Keri Z."/>
            <person name="Labutti K."/>
            <person name="Lipzen A."/>
            <person name="Lombard V."/>
            <person name="Magnuson J."/>
            <person name="Maillard F."/>
            <person name="Morin E."/>
            <person name="Murat C."/>
            <person name="Nolan M."/>
            <person name="Ohm R."/>
            <person name="Pangilinan J."/>
            <person name="Pereira M."/>
            <person name="Perotto S."/>
            <person name="Peter M."/>
            <person name="Riley R."/>
            <person name="Sitrit Y."/>
            <person name="Stielow B."/>
            <person name="Szollosi G."/>
            <person name="Zifcakova L."/>
            <person name="Stursova M."/>
            <person name="Spatafora J.W."/>
            <person name="Tedersoo L."/>
            <person name="Vaario L.-M."/>
            <person name="Yamada A."/>
            <person name="Yan M."/>
            <person name="Wang P."/>
            <person name="Xu J."/>
            <person name="Bruns T."/>
            <person name="Baldrian P."/>
            <person name="Vilgalys R."/>
            <person name="Henrissat B."/>
            <person name="Grigoriev I.V."/>
            <person name="Hibbett D."/>
            <person name="Nagy L.G."/>
            <person name="Martin F.M."/>
        </authorList>
    </citation>
    <scope>NUCLEOTIDE SEQUENCE</scope>
    <source>
        <strain evidence="1">UH-Tt-Lm1</strain>
    </source>
</reference>
<gene>
    <name evidence="1" type="ORF">BJ322DRAFT_997664</name>
</gene>